<accession>A0A0F9Q4K3</accession>
<dbReference type="AlphaFoldDB" id="A0A0F9Q4K3"/>
<dbReference type="EMBL" id="LAZR01002298">
    <property type="protein sequence ID" value="KKN31862.1"/>
    <property type="molecule type" value="Genomic_DNA"/>
</dbReference>
<protein>
    <submittedName>
        <fullName evidence="1">Uncharacterized protein</fullName>
    </submittedName>
</protein>
<gene>
    <name evidence="1" type="ORF">LCGC14_0819860</name>
</gene>
<name>A0A0F9Q4K3_9ZZZZ</name>
<proteinExistence type="predicted"/>
<evidence type="ECO:0000313" key="1">
    <source>
        <dbReference type="EMBL" id="KKN31862.1"/>
    </source>
</evidence>
<comment type="caution">
    <text evidence="1">The sequence shown here is derived from an EMBL/GenBank/DDBJ whole genome shotgun (WGS) entry which is preliminary data.</text>
</comment>
<reference evidence="1" key="1">
    <citation type="journal article" date="2015" name="Nature">
        <title>Complex archaea that bridge the gap between prokaryotes and eukaryotes.</title>
        <authorList>
            <person name="Spang A."/>
            <person name="Saw J.H."/>
            <person name="Jorgensen S.L."/>
            <person name="Zaremba-Niedzwiedzka K."/>
            <person name="Martijn J."/>
            <person name="Lind A.E."/>
            <person name="van Eijk R."/>
            <person name="Schleper C."/>
            <person name="Guy L."/>
            <person name="Ettema T.J."/>
        </authorList>
    </citation>
    <scope>NUCLEOTIDE SEQUENCE</scope>
</reference>
<sequence>MKERILVIAKAIKLWPTGEVDVAFAVGGHVVTLPGDLVIRESAMMFDHLSDCALHNGPAEPTGPCSCGKGLGEVK</sequence>
<organism evidence="1">
    <name type="scientific">marine sediment metagenome</name>
    <dbReference type="NCBI Taxonomy" id="412755"/>
    <lineage>
        <taxon>unclassified sequences</taxon>
        <taxon>metagenomes</taxon>
        <taxon>ecological metagenomes</taxon>
    </lineage>
</organism>